<dbReference type="GO" id="GO:0017147">
    <property type="term" value="F:Wnt-protein binding"/>
    <property type="evidence" value="ECO:0007669"/>
    <property type="project" value="TreeGrafter"/>
</dbReference>
<keyword evidence="1" id="KW-1185">Reference proteome</keyword>
<dbReference type="Gene3D" id="2.120.10.30">
    <property type="entry name" value="TolB, C-terminal domain"/>
    <property type="match status" value="1"/>
</dbReference>
<reference evidence="2" key="1">
    <citation type="submission" date="2022-11" db="UniProtKB">
        <authorList>
            <consortium name="WormBaseParasite"/>
        </authorList>
    </citation>
    <scope>IDENTIFICATION</scope>
</reference>
<evidence type="ECO:0000313" key="2">
    <source>
        <dbReference type="WBParaSite" id="PEQ_0000154201-mRNA-1"/>
    </source>
</evidence>
<dbReference type="SMART" id="SM00135">
    <property type="entry name" value="LY"/>
    <property type="match status" value="1"/>
</dbReference>
<protein>
    <submittedName>
        <fullName evidence="2">Uncharacterized protein</fullName>
    </submittedName>
</protein>
<dbReference type="InterPro" id="IPR000033">
    <property type="entry name" value="LDLR_classB_rpt"/>
</dbReference>
<proteinExistence type="predicted"/>
<dbReference type="Proteomes" id="UP000887564">
    <property type="component" value="Unplaced"/>
</dbReference>
<sequence>MDGSDRHILVDTKIYWPNTIALDLTTDRVYFADSKLDYIDFVNYDGTGSDRRLQRLQVYPKYPNGTSGDYPSHTFSKALGVTATHPVLQPKVRNNPCVGNPCSHLCLIGKEMVSVS</sequence>
<dbReference type="InterPro" id="IPR050778">
    <property type="entry name" value="Cueball_EGF_LRP_Nidogen"/>
</dbReference>
<dbReference type="InterPro" id="IPR011042">
    <property type="entry name" value="6-blade_b-propeller_TolB-like"/>
</dbReference>
<dbReference type="GO" id="GO:0042813">
    <property type="term" value="F:Wnt receptor activity"/>
    <property type="evidence" value="ECO:0007669"/>
    <property type="project" value="TreeGrafter"/>
</dbReference>
<dbReference type="PANTHER" id="PTHR46513:SF13">
    <property type="entry name" value="EGF-LIKE DOMAIN-CONTAINING PROTEIN"/>
    <property type="match status" value="1"/>
</dbReference>
<evidence type="ECO:0000313" key="1">
    <source>
        <dbReference type="Proteomes" id="UP000887564"/>
    </source>
</evidence>
<dbReference type="AlphaFoldDB" id="A0A914RIG7"/>
<dbReference type="WBParaSite" id="PEQ_0000154201-mRNA-1">
    <property type="protein sequence ID" value="PEQ_0000154201-mRNA-1"/>
    <property type="gene ID" value="PEQ_0000154201"/>
</dbReference>
<name>A0A914RIG7_PAREQ</name>
<dbReference type="PANTHER" id="PTHR46513">
    <property type="entry name" value="VITELLOGENIN RECEPTOR-LIKE PROTEIN-RELATED-RELATED"/>
    <property type="match status" value="1"/>
</dbReference>
<dbReference type="GO" id="GO:0005886">
    <property type="term" value="C:plasma membrane"/>
    <property type="evidence" value="ECO:0007669"/>
    <property type="project" value="TreeGrafter"/>
</dbReference>
<dbReference type="GO" id="GO:0060070">
    <property type="term" value="P:canonical Wnt signaling pathway"/>
    <property type="evidence" value="ECO:0007669"/>
    <property type="project" value="TreeGrafter"/>
</dbReference>
<organism evidence="1 2">
    <name type="scientific">Parascaris equorum</name>
    <name type="common">Equine roundworm</name>
    <dbReference type="NCBI Taxonomy" id="6256"/>
    <lineage>
        <taxon>Eukaryota</taxon>
        <taxon>Metazoa</taxon>
        <taxon>Ecdysozoa</taxon>
        <taxon>Nematoda</taxon>
        <taxon>Chromadorea</taxon>
        <taxon>Rhabditida</taxon>
        <taxon>Spirurina</taxon>
        <taxon>Ascaridomorpha</taxon>
        <taxon>Ascaridoidea</taxon>
        <taxon>Ascarididae</taxon>
        <taxon>Parascaris</taxon>
    </lineage>
</organism>
<dbReference type="SUPFAM" id="SSF63825">
    <property type="entry name" value="YWTD domain"/>
    <property type="match status" value="1"/>
</dbReference>
<accession>A0A914RIG7</accession>